<dbReference type="Proteomes" id="UP000215196">
    <property type="component" value="Chromosome 1"/>
</dbReference>
<evidence type="ECO:0000313" key="5">
    <source>
        <dbReference type="EMBL" id="SNV51028.1"/>
    </source>
</evidence>
<keyword evidence="3" id="KW-0998">Cell outer membrane</keyword>
<dbReference type="SUPFAM" id="SSF56935">
    <property type="entry name" value="Porins"/>
    <property type="match status" value="1"/>
</dbReference>
<name>A0A239XYR9_9FLAO</name>
<evidence type="ECO:0000256" key="3">
    <source>
        <dbReference type="ARBA" id="ARBA00023237"/>
    </source>
</evidence>
<dbReference type="InterPro" id="IPR036942">
    <property type="entry name" value="Beta-barrel_TonB_sf"/>
</dbReference>
<dbReference type="Gene3D" id="2.40.170.20">
    <property type="entry name" value="TonB-dependent receptor, beta-barrel domain"/>
    <property type="match status" value="1"/>
</dbReference>
<dbReference type="Pfam" id="PF00593">
    <property type="entry name" value="TonB_dep_Rec_b-barrel"/>
    <property type="match status" value="1"/>
</dbReference>
<protein>
    <recommendedName>
        <fullName evidence="4">TonB-dependent receptor-like beta-barrel domain-containing protein</fullName>
    </recommendedName>
</protein>
<dbReference type="KEGG" id="ctak:4412677_02575"/>
<keyword evidence="2" id="KW-0472">Membrane</keyword>
<dbReference type="EMBL" id="LT906465">
    <property type="protein sequence ID" value="SNV51028.1"/>
    <property type="molecule type" value="Genomic_DNA"/>
</dbReference>
<gene>
    <name evidence="5" type="ORF">SAMEA4412677_02575</name>
</gene>
<evidence type="ECO:0000256" key="1">
    <source>
        <dbReference type="ARBA" id="ARBA00004442"/>
    </source>
</evidence>
<evidence type="ECO:0000313" key="6">
    <source>
        <dbReference type="Proteomes" id="UP000215196"/>
    </source>
</evidence>
<proteinExistence type="predicted"/>
<organism evidence="5 6">
    <name type="scientific">Chryseobacterium taklimakanense</name>
    <dbReference type="NCBI Taxonomy" id="536441"/>
    <lineage>
        <taxon>Bacteria</taxon>
        <taxon>Pseudomonadati</taxon>
        <taxon>Bacteroidota</taxon>
        <taxon>Flavobacteriia</taxon>
        <taxon>Flavobacteriales</taxon>
        <taxon>Weeksellaceae</taxon>
        <taxon>Chryseobacterium group</taxon>
        <taxon>Chryseobacterium</taxon>
    </lineage>
</organism>
<dbReference type="AlphaFoldDB" id="A0A239XYR9"/>
<sequence>MSLNLVGSHYDTNSTQFDREWILNSNQDVFNNDMILKAKQNGIVAEVAHSHSFKKGKLNSGYRISNNSISNDLQNLAGNSNYTVNYLQQYLYTEYSGKKDKFTYRLGLGLTNIHNKSAETVTNNWSPTPKIVLGYQINKNQSIRFSSDYTLRSPSSQALSSNIVQVVPNITQFGNPLLKPYSLFYNSLQYRLNNKYFDMNVVVFHNYLPNSFSQFYIKTDNGFGLTYVNSELLEI</sequence>
<evidence type="ECO:0000256" key="2">
    <source>
        <dbReference type="ARBA" id="ARBA00023136"/>
    </source>
</evidence>
<accession>A0A239XYR9</accession>
<comment type="subcellular location">
    <subcellularLocation>
        <location evidence="1">Cell outer membrane</location>
    </subcellularLocation>
</comment>
<evidence type="ECO:0000259" key="4">
    <source>
        <dbReference type="Pfam" id="PF00593"/>
    </source>
</evidence>
<keyword evidence="6" id="KW-1185">Reference proteome</keyword>
<dbReference type="InterPro" id="IPR000531">
    <property type="entry name" value="Beta-barrel_TonB"/>
</dbReference>
<dbReference type="GO" id="GO:0009279">
    <property type="term" value="C:cell outer membrane"/>
    <property type="evidence" value="ECO:0007669"/>
    <property type="project" value="UniProtKB-SubCell"/>
</dbReference>
<feature type="domain" description="TonB-dependent receptor-like beta-barrel" evidence="4">
    <location>
        <begin position="7"/>
        <end position="229"/>
    </location>
</feature>
<reference evidence="5 6" key="1">
    <citation type="submission" date="2017-06" db="EMBL/GenBank/DDBJ databases">
        <authorList>
            <consortium name="Pathogen Informatics"/>
        </authorList>
    </citation>
    <scope>NUCLEOTIDE SEQUENCE [LARGE SCALE GENOMIC DNA]</scope>
    <source>
        <strain evidence="5 6">NCTC13490</strain>
    </source>
</reference>